<protein>
    <submittedName>
        <fullName evidence="2">Uncharacterized protein</fullName>
    </submittedName>
</protein>
<evidence type="ECO:0000313" key="3">
    <source>
        <dbReference type="Proteomes" id="UP000240317"/>
    </source>
</evidence>
<proteinExistence type="predicted"/>
<organism evidence="2 3">
    <name type="scientific">Deinococcus arcticus</name>
    <dbReference type="NCBI Taxonomy" id="2136176"/>
    <lineage>
        <taxon>Bacteria</taxon>
        <taxon>Thermotogati</taxon>
        <taxon>Deinococcota</taxon>
        <taxon>Deinococci</taxon>
        <taxon>Deinococcales</taxon>
        <taxon>Deinococcaceae</taxon>
        <taxon>Deinococcus</taxon>
    </lineage>
</organism>
<evidence type="ECO:0000313" key="2">
    <source>
        <dbReference type="EMBL" id="PTA69325.1"/>
    </source>
</evidence>
<keyword evidence="3" id="KW-1185">Reference proteome</keyword>
<comment type="caution">
    <text evidence="2">The sequence shown here is derived from an EMBL/GenBank/DDBJ whole genome shotgun (WGS) entry which is preliminary data.</text>
</comment>
<dbReference type="RefSeq" id="WP_107136635.1">
    <property type="nucleotide sequence ID" value="NZ_PYSV01000002.1"/>
</dbReference>
<dbReference type="AlphaFoldDB" id="A0A2T3WBP2"/>
<gene>
    <name evidence="2" type="ORF">C8263_03065</name>
</gene>
<reference evidence="2 3" key="1">
    <citation type="submission" date="2018-03" db="EMBL/GenBank/DDBJ databases">
        <title>Draft genome of Deinococcus sp. OD32.</title>
        <authorList>
            <person name="Wang X.-P."/>
            <person name="Du Z.-J."/>
        </authorList>
    </citation>
    <scope>NUCLEOTIDE SEQUENCE [LARGE SCALE GENOMIC DNA]</scope>
    <source>
        <strain evidence="2 3">OD32</strain>
    </source>
</reference>
<accession>A0A2T3WBP2</accession>
<dbReference type="Proteomes" id="UP000240317">
    <property type="component" value="Unassembled WGS sequence"/>
</dbReference>
<feature type="region of interest" description="Disordered" evidence="1">
    <location>
        <begin position="1"/>
        <end position="27"/>
    </location>
</feature>
<dbReference type="EMBL" id="PYSV01000002">
    <property type="protein sequence ID" value="PTA69325.1"/>
    <property type="molecule type" value="Genomic_DNA"/>
</dbReference>
<feature type="compositionally biased region" description="Pro residues" evidence="1">
    <location>
        <begin position="1"/>
        <end position="25"/>
    </location>
</feature>
<evidence type="ECO:0000256" key="1">
    <source>
        <dbReference type="SAM" id="MobiDB-lite"/>
    </source>
</evidence>
<sequence>MKPVRPTPQLPAPSPAPGAAPPPDSAPEEYVLRIERRSGGLRLHLREGRAPVEPVTWREFPDTDALLRHLWTLLEPGGLR</sequence>
<name>A0A2T3WBP2_9DEIO</name>